<accession>A0AAD9A3S5</accession>
<dbReference type="Proteomes" id="UP001243330">
    <property type="component" value="Unassembled WGS sequence"/>
</dbReference>
<organism evidence="1 2">
    <name type="scientific">Colletotrichum chrysophilum</name>
    <dbReference type="NCBI Taxonomy" id="1836956"/>
    <lineage>
        <taxon>Eukaryota</taxon>
        <taxon>Fungi</taxon>
        <taxon>Dikarya</taxon>
        <taxon>Ascomycota</taxon>
        <taxon>Pezizomycotina</taxon>
        <taxon>Sordariomycetes</taxon>
        <taxon>Hypocreomycetidae</taxon>
        <taxon>Glomerellales</taxon>
        <taxon>Glomerellaceae</taxon>
        <taxon>Colletotrichum</taxon>
        <taxon>Colletotrichum gloeosporioides species complex</taxon>
    </lineage>
</organism>
<gene>
    <name evidence="1" type="ORF">CCHR01_16452</name>
</gene>
<name>A0AAD9A3S5_9PEZI</name>
<proteinExistence type="predicted"/>
<dbReference type="EMBL" id="JAQOWY010000520">
    <property type="protein sequence ID" value="KAK1840921.1"/>
    <property type="molecule type" value="Genomic_DNA"/>
</dbReference>
<sequence>MSTAPKNGRRVHGLCITARPVHGPFLFPSNWSVLVLTHRWSLLCTRHSLCQASLSRCACACLLSLLSALGWVIHVHGLVLPSFCISQRHSISKSGLSLFNRSTSAPSSPRRISSRSYKLHLSSLPLETPGLSLHARPSWTLGNGRDRFRSCFVTPFFQLRRGRRRLSVCLPRSRLDSASLST</sequence>
<protein>
    <submittedName>
        <fullName evidence="1">Uncharacterized protein</fullName>
    </submittedName>
</protein>
<evidence type="ECO:0000313" key="2">
    <source>
        <dbReference type="Proteomes" id="UP001243330"/>
    </source>
</evidence>
<keyword evidence="2" id="KW-1185">Reference proteome</keyword>
<comment type="caution">
    <text evidence="1">The sequence shown here is derived from an EMBL/GenBank/DDBJ whole genome shotgun (WGS) entry which is preliminary data.</text>
</comment>
<dbReference type="AlphaFoldDB" id="A0AAD9A3S5"/>
<evidence type="ECO:0000313" key="1">
    <source>
        <dbReference type="EMBL" id="KAK1840921.1"/>
    </source>
</evidence>
<reference evidence="1" key="1">
    <citation type="submission" date="2023-01" db="EMBL/GenBank/DDBJ databases">
        <title>Colletotrichum chrysophilum M932 genome sequence.</title>
        <authorList>
            <person name="Baroncelli R."/>
        </authorList>
    </citation>
    <scope>NUCLEOTIDE SEQUENCE</scope>
    <source>
        <strain evidence="1">M932</strain>
    </source>
</reference>